<evidence type="ECO:0000256" key="2">
    <source>
        <dbReference type="ARBA" id="ARBA00022525"/>
    </source>
</evidence>
<comment type="caution">
    <text evidence="7">The sequence shown here is derived from an EMBL/GenBank/DDBJ whole genome shotgun (WGS) entry which is preliminary data.</text>
</comment>
<dbReference type="PROSITE" id="PS00135">
    <property type="entry name" value="TRYPSIN_SER"/>
    <property type="match status" value="1"/>
</dbReference>
<dbReference type="InterPro" id="IPR001254">
    <property type="entry name" value="Trypsin_dom"/>
</dbReference>
<dbReference type="InterPro" id="IPR009003">
    <property type="entry name" value="Peptidase_S1_PA"/>
</dbReference>
<dbReference type="GO" id="GO:0005615">
    <property type="term" value="C:extracellular space"/>
    <property type="evidence" value="ECO:0007669"/>
    <property type="project" value="TreeGrafter"/>
</dbReference>
<dbReference type="InterPro" id="IPR050127">
    <property type="entry name" value="Serine_Proteases_S1"/>
</dbReference>
<keyword evidence="3" id="KW-0645">Protease</keyword>
<dbReference type="SUPFAM" id="SSF50494">
    <property type="entry name" value="Trypsin-like serine proteases"/>
    <property type="match status" value="1"/>
</dbReference>
<gene>
    <name evidence="7" type="ORF">Fcan01_22284</name>
</gene>
<proteinExistence type="predicted"/>
<evidence type="ECO:0000256" key="3">
    <source>
        <dbReference type="ARBA" id="ARBA00022670"/>
    </source>
</evidence>
<protein>
    <submittedName>
        <fullName evidence="7">Trypsin-2</fullName>
    </submittedName>
</protein>
<dbReference type="InterPro" id="IPR043504">
    <property type="entry name" value="Peptidase_S1_PA_chymotrypsin"/>
</dbReference>
<dbReference type="Gene3D" id="2.40.10.10">
    <property type="entry name" value="Trypsin-like serine proteases"/>
    <property type="match status" value="1"/>
</dbReference>
<keyword evidence="8" id="KW-1185">Reference proteome</keyword>
<evidence type="ECO:0000259" key="6">
    <source>
        <dbReference type="Pfam" id="PF00089"/>
    </source>
</evidence>
<dbReference type="EMBL" id="LNIX01000024">
    <property type="protein sequence ID" value="OXA42926.1"/>
    <property type="molecule type" value="Genomic_DNA"/>
</dbReference>
<evidence type="ECO:0000256" key="1">
    <source>
        <dbReference type="ARBA" id="ARBA00004613"/>
    </source>
</evidence>
<evidence type="ECO:0000313" key="7">
    <source>
        <dbReference type="EMBL" id="OXA42926.1"/>
    </source>
</evidence>
<name>A0A226DFE8_FOLCA</name>
<comment type="subcellular location">
    <subcellularLocation>
        <location evidence="1">Secreted</location>
    </subcellularLocation>
</comment>
<dbReference type="PANTHER" id="PTHR24264">
    <property type="entry name" value="TRYPSIN-RELATED"/>
    <property type="match status" value="1"/>
</dbReference>
<evidence type="ECO:0000256" key="5">
    <source>
        <dbReference type="ARBA" id="ARBA00022825"/>
    </source>
</evidence>
<dbReference type="STRING" id="158441.A0A226DFE8"/>
<dbReference type="PANTHER" id="PTHR24264:SF65">
    <property type="entry name" value="SRCR DOMAIN-CONTAINING PROTEIN"/>
    <property type="match status" value="1"/>
</dbReference>
<reference evidence="7 8" key="1">
    <citation type="submission" date="2015-12" db="EMBL/GenBank/DDBJ databases">
        <title>The genome of Folsomia candida.</title>
        <authorList>
            <person name="Faddeeva A."/>
            <person name="Derks M.F."/>
            <person name="Anvar Y."/>
            <person name="Smit S."/>
            <person name="Van Straalen N."/>
            <person name="Roelofs D."/>
        </authorList>
    </citation>
    <scope>NUCLEOTIDE SEQUENCE [LARGE SCALE GENOMIC DNA]</scope>
    <source>
        <strain evidence="7 8">VU population</strain>
        <tissue evidence="7">Whole body</tissue>
    </source>
</reference>
<keyword evidence="4" id="KW-0378">Hydrolase</keyword>
<dbReference type="Proteomes" id="UP000198287">
    <property type="component" value="Unassembled WGS sequence"/>
</dbReference>
<dbReference type="GO" id="GO:0006508">
    <property type="term" value="P:proteolysis"/>
    <property type="evidence" value="ECO:0007669"/>
    <property type="project" value="UniProtKB-KW"/>
</dbReference>
<sequence>MAKEIINSINAKKFHGHRGDESSPQRMRRTVVEDTSAEGYDAIVLSSKCTTTRGKRGTCRKIEECYPFLFPLNKTVEQHVTTMNPELAHILIQISGICDMETSGADRISPQNFRQVLTAEFLICCPHRNPIYPPTPVEPGDVVEEESVKGKRTCGQVQVHLGEENNNPVVPGNETDLEEGATRQLCEGCQQPSKLRTAQVNIWKHEDCKKKYASIIEITEGMVCSGGKGQDSCRGDSGGSLTINSKTTAEQVGLVSFGVE</sequence>
<dbReference type="InterPro" id="IPR033116">
    <property type="entry name" value="TRYPSIN_SER"/>
</dbReference>
<dbReference type="Pfam" id="PF00089">
    <property type="entry name" value="Trypsin"/>
    <property type="match status" value="1"/>
</dbReference>
<dbReference type="AlphaFoldDB" id="A0A226DFE8"/>
<dbReference type="OrthoDB" id="546450at2759"/>
<evidence type="ECO:0000313" key="8">
    <source>
        <dbReference type="Proteomes" id="UP000198287"/>
    </source>
</evidence>
<evidence type="ECO:0000256" key="4">
    <source>
        <dbReference type="ARBA" id="ARBA00022801"/>
    </source>
</evidence>
<organism evidence="7 8">
    <name type="scientific">Folsomia candida</name>
    <name type="common">Springtail</name>
    <dbReference type="NCBI Taxonomy" id="158441"/>
    <lineage>
        <taxon>Eukaryota</taxon>
        <taxon>Metazoa</taxon>
        <taxon>Ecdysozoa</taxon>
        <taxon>Arthropoda</taxon>
        <taxon>Hexapoda</taxon>
        <taxon>Collembola</taxon>
        <taxon>Entomobryomorpha</taxon>
        <taxon>Isotomoidea</taxon>
        <taxon>Isotomidae</taxon>
        <taxon>Proisotominae</taxon>
        <taxon>Folsomia</taxon>
    </lineage>
</organism>
<keyword evidence="5" id="KW-0720">Serine protease</keyword>
<dbReference type="GO" id="GO:0004252">
    <property type="term" value="F:serine-type endopeptidase activity"/>
    <property type="evidence" value="ECO:0007669"/>
    <property type="project" value="InterPro"/>
</dbReference>
<feature type="domain" description="Peptidase S1" evidence="6">
    <location>
        <begin position="170"/>
        <end position="258"/>
    </location>
</feature>
<keyword evidence="2" id="KW-0964">Secreted</keyword>
<accession>A0A226DFE8</accession>